<organism evidence="1 2">
    <name type="scientific">Tolypocladium capitatum</name>
    <dbReference type="NCBI Taxonomy" id="45235"/>
    <lineage>
        <taxon>Eukaryota</taxon>
        <taxon>Fungi</taxon>
        <taxon>Dikarya</taxon>
        <taxon>Ascomycota</taxon>
        <taxon>Pezizomycotina</taxon>
        <taxon>Sordariomycetes</taxon>
        <taxon>Hypocreomycetidae</taxon>
        <taxon>Hypocreales</taxon>
        <taxon>Ophiocordycipitaceae</taxon>
        <taxon>Tolypocladium</taxon>
    </lineage>
</organism>
<proteinExistence type="predicted"/>
<keyword evidence="2" id="KW-1185">Reference proteome</keyword>
<gene>
    <name evidence="1" type="ORF">TCAP_07022</name>
</gene>
<dbReference type="EMBL" id="NRSZ01001167">
    <property type="protein sequence ID" value="PNY22927.1"/>
    <property type="molecule type" value="Genomic_DNA"/>
</dbReference>
<comment type="caution">
    <text evidence="1">The sequence shown here is derived from an EMBL/GenBank/DDBJ whole genome shotgun (WGS) entry which is preliminary data.</text>
</comment>
<dbReference type="OrthoDB" id="4916496at2759"/>
<name>A0A2K3Q5W9_9HYPO</name>
<evidence type="ECO:0000313" key="1">
    <source>
        <dbReference type="EMBL" id="PNY22927.1"/>
    </source>
</evidence>
<accession>A0A2K3Q5W9</accession>
<evidence type="ECO:0000313" key="2">
    <source>
        <dbReference type="Proteomes" id="UP000236621"/>
    </source>
</evidence>
<dbReference type="AlphaFoldDB" id="A0A2K3Q5W9"/>
<protein>
    <submittedName>
        <fullName evidence="1">Uncharacterized protein</fullName>
    </submittedName>
</protein>
<reference evidence="1 2" key="1">
    <citation type="submission" date="2017-08" db="EMBL/GenBank/DDBJ databases">
        <title>Harnessing the power of phylogenomics to disentangle the directionality and signatures of interkingdom host jumping in the parasitic fungal genus Tolypocladium.</title>
        <authorList>
            <person name="Quandt C.A."/>
            <person name="Patterson W."/>
            <person name="Spatafora J.W."/>
        </authorList>
    </citation>
    <scope>NUCLEOTIDE SEQUENCE [LARGE SCALE GENOMIC DNA]</scope>
    <source>
        <strain evidence="1 2">CBS 113982</strain>
    </source>
</reference>
<sequence>MSKHAPVGECYSVRDEYLDELVRWLGERTWAASMLCTKVCPDYEAQQAREGRRFPVENLMKHAYQVHSHMVRRGKAGPDKEFDQRSVWREVFEVSNPYFAKRHPTFRQMVDDAKVQAVDFLAEFFRFAEAERLTEKGVVVMCSTNVDAWSKQKLD</sequence>
<dbReference type="Proteomes" id="UP000236621">
    <property type="component" value="Unassembled WGS sequence"/>
</dbReference>